<dbReference type="SUPFAM" id="SSF52540">
    <property type="entry name" value="P-loop containing nucleoside triphosphate hydrolases"/>
    <property type="match status" value="1"/>
</dbReference>
<comment type="similarity">
    <text evidence="1">Belongs to the ABC transporter superfamily.</text>
</comment>
<evidence type="ECO:0000256" key="3">
    <source>
        <dbReference type="SAM" id="MobiDB-lite"/>
    </source>
</evidence>
<dbReference type="PANTHER" id="PTHR43335:SF4">
    <property type="entry name" value="ABC TRANSPORTER, ATP-BINDING PROTEIN"/>
    <property type="match status" value="1"/>
</dbReference>
<dbReference type="PANTHER" id="PTHR43335">
    <property type="entry name" value="ABC TRANSPORTER, ATP-BINDING PROTEIN"/>
    <property type="match status" value="1"/>
</dbReference>
<sequence>MATIQTEGLTKGYGQDVSASNDLSLPVEPGEVFGFLGPSGAGKSTTNVVLLDYHSQPGAGPSAVCPQLTARHNR</sequence>
<keyword evidence="5" id="KW-0067">ATP-binding</keyword>
<dbReference type="EMBL" id="FNVN01000007">
    <property type="protein sequence ID" value="SEG71812.1"/>
    <property type="molecule type" value="Genomic_DNA"/>
</dbReference>
<evidence type="ECO:0000259" key="4">
    <source>
        <dbReference type="Pfam" id="PF00005"/>
    </source>
</evidence>
<dbReference type="GO" id="GO:0016887">
    <property type="term" value="F:ATP hydrolysis activity"/>
    <property type="evidence" value="ECO:0007669"/>
    <property type="project" value="InterPro"/>
</dbReference>
<protein>
    <submittedName>
        <fullName evidence="6">ABC transporter</fullName>
    </submittedName>
    <submittedName>
        <fullName evidence="5">ATP-binding cassette domain-containing protein</fullName>
    </submittedName>
</protein>
<dbReference type="EMBL" id="CP031314">
    <property type="protein sequence ID" value="QCC49551.1"/>
    <property type="molecule type" value="Genomic_DNA"/>
</dbReference>
<reference evidence="6 7" key="1">
    <citation type="submission" date="2016-10" db="EMBL/GenBank/DDBJ databases">
        <authorList>
            <person name="de Groot N.N."/>
        </authorList>
    </citation>
    <scope>NUCLEOTIDE SEQUENCE [LARGE SCALE GENOMIC DNA]</scope>
    <source>
        <strain evidence="6 7">CGMCC 1.10331</strain>
    </source>
</reference>
<dbReference type="Gene3D" id="3.40.50.300">
    <property type="entry name" value="P-loop containing nucleotide triphosphate hydrolases"/>
    <property type="match status" value="1"/>
</dbReference>
<proteinExistence type="inferred from homology"/>
<dbReference type="KEGG" id="hlm:DV707_17610"/>
<dbReference type="InterPro" id="IPR027417">
    <property type="entry name" value="P-loop_NTPase"/>
</dbReference>
<keyword evidence="7" id="KW-1185">Reference proteome</keyword>
<dbReference type="AlphaFoldDB" id="A0A1H6CG09"/>
<keyword evidence="5" id="KW-0614">Plasmid</keyword>
<dbReference type="GO" id="GO:0005524">
    <property type="term" value="F:ATP binding"/>
    <property type="evidence" value="ECO:0007669"/>
    <property type="project" value="UniProtKB-KW"/>
</dbReference>
<evidence type="ECO:0000313" key="7">
    <source>
        <dbReference type="Proteomes" id="UP000236740"/>
    </source>
</evidence>
<dbReference type="Proteomes" id="UP000296733">
    <property type="component" value="Plasmid unnamed3"/>
</dbReference>
<keyword evidence="5" id="KW-0547">Nucleotide-binding</keyword>
<reference evidence="5 8" key="2">
    <citation type="journal article" date="2019" name="Nat. Commun.">
        <title>A new type of DNA phosphorothioation-based antiviral system in archaea.</title>
        <authorList>
            <person name="Xiong L."/>
            <person name="Liu S."/>
            <person name="Chen S."/>
            <person name="Xiao Y."/>
            <person name="Zhu B."/>
            <person name="Gao Y."/>
            <person name="Zhang Y."/>
            <person name="Chen B."/>
            <person name="Luo J."/>
            <person name="Deng Z."/>
            <person name="Chen X."/>
            <person name="Wang L."/>
            <person name="Chen S."/>
        </authorList>
    </citation>
    <scope>NUCLEOTIDE SEQUENCE [LARGE SCALE GENOMIC DNA]</scope>
    <source>
        <strain evidence="5 8">CGMCC 1.10331</strain>
        <plasmid evidence="5 8">unnamed3</plasmid>
    </source>
</reference>
<dbReference type="OrthoDB" id="87732at2157"/>
<organism evidence="6 7">
    <name type="scientific">Halobellus limi</name>
    <dbReference type="NCBI Taxonomy" id="699433"/>
    <lineage>
        <taxon>Archaea</taxon>
        <taxon>Methanobacteriati</taxon>
        <taxon>Methanobacteriota</taxon>
        <taxon>Stenosarchaea group</taxon>
        <taxon>Halobacteria</taxon>
        <taxon>Halobacteriales</taxon>
        <taxon>Haloferacaceae</taxon>
        <taxon>Halobellus</taxon>
    </lineage>
</organism>
<keyword evidence="2" id="KW-0813">Transport</keyword>
<name>A0A1H6CG09_9EURY</name>
<evidence type="ECO:0000313" key="5">
    <source>
        <dbReference type="EMBL" id="QCC49551.1"/>
    </source>
</evidence>
<geneLocation type="plasmid" evidence="5">
    <name>unnamed3</name>
</geneLocation>
<dbReference type="Proteomes" id="UP000236740">
    <property type="component" value="Unassembled WGS sequence"/>
</dbReference>
<evidence type="ECO:0000256" key="2">
    <source>
        <dbReference type="ARBA" id="ARBA00022448"/>
    </source>
</evidence>
<dbReference type="InterPro" id="IPR003439">
    <property type="entry name" value="ABC_transporter-like_ATP-bd"/>
</dbReference>
<evidence type="ECO:0000313" key="6">
    <source>
        <dbReference type="EMBL" id="SEG71812.1"/>
    </source>
</evidence>
<feature type="domain" description="ABC transporter" evidence="4">
    <location>
        <begin position="21"/>
        <end position="51"/>
    </location>
</feature>
<evidence type="ECO:0000256" key="1">
    <source>
        <dbReference type="ARBA" id="ARBA00005417"/>
    </source>
</evidence>
<feature type="region of interest" description="Disordered" evidence="3">
    <location>
        <begin position="1"/>
        <end position="20"/>
    </location>
</feature>
<evidence type="ECO:0000313" key="8">
    <source>
        <dbReference type="Proteomes" id="UP000296733"/>
    </source>
</evidence>
<dbReference type="Pfam" id="PF00005">
    <property type="entry name" value="ABC_tran"/>
    <property type="match status" value="1"/>
</dbReference>
<gene>
    <name evidence="5" type="ORF">DV707_17610</name>
    <name evidence="6" type="ORF">SAMN04488133_3432</name>
</gene>
<accession>A0A1H6CG09</accession>